<gene>
    <name evidence="2" type="ORF">A9K55_008792</name>
</gene>
<proteinExistence type="predicted"/>
<dbReference type="VEuPathDB" id="FungiDB:A9K55_008792"/>
<dbReference type="OrthoDB" id="4870696at2759"/>
<feature type="compositionally biased region" description="Pro residues" evidence="1">
    <location>
        <begin position="165"/>
        <end position="218"/>
    </location>
</feature>
<evidence type="ECO:0000256" key="1">
    <source>
        <dbReference type="SAM" id="MobiDB-lite"/>
    </source>
</evidence>
<feature type="region of interest" description="Disordered" evidence="1">
    <location>
        <begin position="154"/>
        <end position="224"/>
    </location>
</feature>
<dbReference type="PRINTS" id="PR01217">
    <property type="entry name" value="PRICHEXTENSN"/>
</dbReference>
<feature type="compositionally biased region" description="Polar residues" evidence="1">
    <location>
        <begin position="154"/>
        <end position="164"/>
    </location>
</feature>
<dbReference type="EMBL" id="CP023324">
    <property type="protein sequence ID" value="ATY62948.1"/>
    <property type="molecule type" value="Genomic_DNA"/>
</dbReference>
<dbReference type="InterPro" id="IPR046670">
    <property type="entry name" value="DUF6540"/>
</dbReference>
<sequence length="448" mass="49100">MGDDGAPASSVVEAREIQLGEDAIRRCCCGSIKSNCFLSYAWSYQHDIRAHPRLQFQIRSYLEIKPFSLTRPKEPLSNSRLGHGTFRVLRPQPTATSQRWSGDLNQLNDPTTSNNNNQRNMGFISYSDGVLAADVEQKNLHSAMCCRPNNHTTTGAEFTPNQYNTPPPSYESICPPPSYDSLSPPPPSYDSLPPPPPAYELLPPPPPYDSLPPPPPPYSVRASSNRTCTTCSSSRPTLPPVSTLLSSIDAAPSSYSTPPPYTPVPVTTTAPRFPVTSASTTAPRFPVFHARYHGTSNYENSCRDRHKLFILTNADAANPRARGIYLAVTGNRRRGLRVRETLGDVPENTRGLRESILLGSIVAEDIDALGNICHHVQLDRFPVLAGRSASRRKPLPKSKSCRFLVYTVEAPPPPYSDGHVAELLASPSQEWAAVVIALAHSRNLLLSN</sequence>
<evidence type="ECO:0000313" key="2">
    <source>
        <dbReference type="EMBL" id="ATY62948.1"/>
    </source>
</evidence>
<evidence type="ECO:0000313" key="3">
    <source>
        <dbReference type="Proteomes" id="UP000323067"/>
    </source>
</evidence>
<accession>A0A2H4SIK5</accession>
<dbReference type="Pfam" id="PF20174">
    <property type="entry name" value="DUF6540"/>
    <property type="match status" value="1"/>
</dbReference>
<reference evidence="2 3" key="1">
    <citation type="journal article" date="2017" name="BMC Genomics">
        <title>Chromosome level assembly and secondary metabolite potential of the parasitic fungus Cordyceps militaris.</title>
        <authorList>
            <person name="Kramer G.J."/>
            <person name="Nodwell J.R."/>
        </authorList>
    </citation>
    <scope>NUCLEOTIDE SEQUENCE [LARGE SCALE GENOMIC DNA]</scope>
    <source>
        <strain evidence="2 3">ATCC 34164</strain>
    </source>
</reference>
<name>A0A2H4SIK5_CORMI</name>
<organism evidence="2 3">
    <name type="scientific">Cordyceps militaris</name>
    <name type="common">Caterpillar fungus</name>
    <name type="synonym">Clavaria militaris</name>
    <dbReference type="NCBI Taxonomy" id="73501"/>
    <lineage>
        <taxon>Eukaryota</taxon>
        <taxon>Fungi</taxon>
        <taxon>Dikarya</taxon>
        <taxon>Ascomycota</taxon>
        <taxon>Pezizomycotina</taxon>
        <taxon>Sordariomycetes</taxon>
        <taxon>Hypocreomycetidae</taxon>
        <taxon>Hypocreales</taxon>
        <taxon>Cordycipitaceae</taxon>
        <taxon>Cordyceps</taxon>
    </lineage>
</organism>
<dbReference type="AlphaFoldDB" id="A0A2H4SIK5"/>
<dbReference type="Proteomes" id="UP000323067">
    <property type="component" value="Chromosome vii"/>
</dbReference>
<protein>
    <submittedName>
        <fullName evidence="2">Uncharacterized protein</fullName>
    </submittedName>
</protein>
<feature type="region of interest" description="Disordered" evidence="1">
    <location>
        <begin position="94"/>
        <end position="119"/>
    </location>
</feature>
<dbReference type="VEuPathDB" id="FungiDB:CCM_06501"/>